<dbReference type="OrthoDB" id="7294637at2"/>
<dbReference type="STRING" id="1355015.LK06_009320"/>
<protein>
    <submittedName>
        <fullName evidence="1">Exo-alpha-sialidase</fullName>
    </submittedName>
</protein>
<evidence type="ECO:0000313" key="2">
    <source>
        <dbReference type="Proteomes" id="UP000031501"/>
    </source>
</evidence>
<sequence length="67" mass="7161">MYRCGTGDSDAGRTFAGLLTPPDRRAAYSDLFQLGPGTVGILHEAGVTGAHDTIGFRRVRVLRGRIS</sequence>
<dbReference type="Proteomes" id="UP000031501">
    <property type="component" value="Chromosome"/>
</dbReference>
<accession>A0A221NWV8</accession>
<evidence type="ECO:0000313" key="1">
    <source>
        <dbReference type="EMBL" id="ASN24392.1"/>
    </source>
</evidence>
<dbReference type="AlphaFoldDB" id="A0A221NWV8"/>
<keyword evidence="2" id="KW-1185">Reference proteome</keyword>
<gene>
    <name evidence="1" type="ORF">LK07_10435</name>
</gene>
<dbReference type="CDD" id="cd15482">
    <property type="entry name" value="Sialidase_non-viral"/>
    <property type="match status" value="1"/>
</dbReference>
<dbReference type="EMBL" id="CP022433">
    <property type="protein sequence ID" value="ASN24392.1"/>
    <property type="molecule type" value="Genomic_DNA"/>
</dbReference>
<dbReference type="KEGG" id="splu:LK06_009320"/>
<dbReference type="RefSeq" id="WP_043431972.1">
    <property type="nucleotide sequence ID" value="NZ_CP021080.1"/>
</dbReference>
<proteinExistence type="predicted"/>
<reference evidence="1 2" key="1">
    <citation type="submission" date="2017-07" db="EMBL/GenBank/DDBJ databases">
        <title>Genome sequence of Streptomyces pluripotens MUSC 137T.</title>
        <authorList>
            <person name="Ser H.-L."/>
            <person name="Lee L.-H."/>
        </authorList>
    </citation>
    <scope>NUCLEOTIDE SEQUENCE [LARGE SCALE GENOMIC DNA]</scope>
    <source>
        <strain evidence="1 2">MUSC 137</strain>
    </source>
</reference>
<organism evidence="1 2">
    <name type="scientific">Streptomyces pluripotens</name>
    <dbReference type="NCBI Taxonomy" id="1355015"/>
    <lineage>
        <taxon>Bacteria</taxon>
        <taxon>Bacillati</taxon>
        <taxon>Actinomycetota</taxon>
        <taxon>Actinomycetes</taxon>
        <taxon>Kitasatosporales</taxon>
        <taxon>Streptomycetaceae</taxon>
        <taxon>Streptomyces</taxon>
    </lineage>
</organism>
<name>A0A221NWV8_9ACTN</name>